<gene>
    <name evidence="2" type="ORF">H9853_09410</name>
</gene>
<dbReference type="SUPFAM" id="SSF53822">
    <property type="entry name" value="Periplasmic binding protein-like I"/>
    <property type="match status" value="1"/>
</dbReference>
<accession>A0A9D1WA73</accession>
<proteinExistence type="predicted"/>
<organism evidence="2 3">
    <name type="scientific">Candidatus Sphingobacterium stercoripullorum</name>
    <dbReference type="NCBI Taxonomy" id="2838759"/>
    <lineage>
        <taxon>Bacteria</taxon>
        <taxon>Pseudomonadati</taxon>
        <taxon>Bacteroidota</taxon>
        <taxon>Sphingobacteriia</taxon>
        <taxon>Sphingobacteriales</taxon>
        <taxon>Sphingobacteriaceae</taxon>
        <taxon>Sphingobacterium</taxon>
    </lineage>
</organism>
<evidence type="ECO:0000313" key="3">
    <source>
        <dbReference type="Proteomes" id="UP000824156"/>
    </source>
</evidence>
<dbReference type="CDD" id="cd06268">
    <property type="entry name" value="PBP1_ABC_transporter_LIVBP-like"/>
    <property type="match status" value="1"/>
</dbReference>
<reference evidence="2" key="1">
    <citation type="journal article" date="2021" name="PeerJ">
        <title>Extensive microbial diversity within the chicken gut microbiome revealed by metagenomics and culture.</title>
        <authorList>
            <person name="Gilroy R."/>
            <person name="Ravi A."/>
            <person name="Getino M."/>
            <person name="Pursley I."/>
            <person name="Horton D.L."/>
            <person name="Alikhan N.F."/>
            <person name="Baker D."/>
            <person name="Gharbi K."/>
            <person name="Hall N."/>
            <person name="Watson M."/>
            <person name="Adriaenssens E.M."/>
            <person name="Foster-Nyarko E."/>
            <person name="Jarju S."/>
            <person name="Secka A."/>
            <person name="Antonio M."/>
            <person name="Oren A."/>
            <person name="Chaudhuri R.R."/>
            <person name="La Ragione R."/>
            <person name="Hildebrand F."/>
            <person name="Pallen M.J."/>
        </authorList>
    </citation>
    <scope>NUCLEOTIDE SEQUENCE</scope>
    <source>
        <strain evidence="2">1719</strain>
    </source>
</reference>
<sequence length="421" mass="47756">MILVQNLLQQLSGNKGKLSVALASSLVLFSCSVKQPTVLKSPDYSGKTEQPSDKDRDEEKEKEVSENAVEKYAGKNIALLLPFQLNKVASDQIEEEDVKRSAMALDFYQGFQLGLEEAAGKKDNFQLRVLDSEDQEHTNAKLAISKDLEDAALVIGPVYPNEIKAFGNSSSNRSVLQVNPLAATMPREFGLPNLVSLTPSIEVHQHAMARLLHENQRLGDQILVLNNNDSDSKQWLTRLTDMLRDDELEYREVNSANQLEDVLELSGINHIVLGTNNRFLVSTLIQNLNEWKEKGYEFRIYGHPMWSRFDFSSLDDVDGLQVTITSESHLPRNSMAKSRFDRKYEDTFLVRPSDNSYKGYDAGKYFGELLAKHGANYPDELLERSFKGLFSSYEFDYNPEWGFSNHSVVYKVFSRGEFTIQ</sequence>
<reference evidence="2" key="2">
    <citation type="submission" date="2021-04" db="EMBL/GenBank/DDBJ databases">
        <authorList>
            <person name="Gilroy R."/>
        </authorList>
    </citation>
    <scope>NUCLEOTIDE SEQUENCE</scope>
    <source>
        <strain evidence="2">1719</strain>
    </source>
</reference>
<dbReference type="InterPro" id="IPR028082">
    <property type="entry name" value="Peripla_BP_I"/>
</dbReference>
<evidence type="ECO:0000256" key="1">
    <source>
        <dbReference type="SAM" id="MobiDB-lite"/>
    </source>
</evidence>
<protein>
    <submittedName>
        <fullName evidence="2">ABC transporter substrate-binding protein</fullName>
    </submittedName>
</protein>
<dbReference type="Gene3D" id="3.40.50.2300">
    <property type="match status" value="2"/>
</dbReference>
<dbReference type="Proteomes" id="UP000824156">
    <property type="component" value="Unassembled WGS sequence"/>
</dbReference>
<evidence type="ECO:0000313" key="2">
    <source>
        <dbReference type="EMBL" id="HIX55234.1"/>
    </source>
</evidence>
<comment type="caution">
    <text evidence="2">The sequence shown here is derived from an EMBL/GenBank/DDBJ whole genome shotgun (WGS) entry which is preliminary data.</text>
</comment>
<feature type="compositionally biased region" description="Basic and acidic residues" evidence="1">
    <location>
        <begin position="50"/>
        <end position="66"/>
    </location>
</feature>
<feature type="region of interest" description="Disordered" evidence="1">
    <location>
        <begin position="40"/>
        <end position="66"/>
    </location>
</feature>
<dbReference type="EMBL" id="DXEZ01000259">
    <property type="protein sequence ID" value="HIX55234.1"/>
    <property type="molecule type" value="Genomic_DNA"/>
</dbReference>
<dbReference type="AlphaFoldDB" id="A0A9D1WA73"/>
<name>A0A9D1WA73_9SPHI</name>